<accession>A0A915J8Q1</accession>
<dbReference type="WBParaSite" id="nRc.2.0.1.t22853-RA">
    <property type="protein sequence ID" value="nRc.2.0.1.t22853-RA"/>
    <property type="gene ID" value="nRc.2.0.1.g22853"/>
</dbReference>
<dbReference type="Proteomes" id="UP000887565">
    <property type="component" value="Unplaced"/>
</dbReference>
<reference evidence="2" key="1">
    <citation type="submission" date="2022-11" db="UniProtKB">
        <authorList>
            <consortium name="WormBaseParasite"/>
        </authorList>
    </citation>
    <scope>IDENTIFICATION</scope>
</reference>
<evidence type="ECO:0000313" key="2">
    <source>
        <dbReference type="WBParaSite" id="nRc.2.0.1.t22853-RA"/>
    </source>
</evidence>
<organism evidence="1 2">
    <name type="scientific">Romanomermis culicivorax</name>
    <name type="common">Nematode worm</name>
    <dbReference type="NCBI Taxonomy" id="13658"/>
    <lineage>
        <taxon>Eukaryota</taxon>
        <taxon>Metazoa</taxon>
        <taxon>Ecdysozoa</taxon>
        <taxon>Nematoda</taxon>
        <taxon>Enoplea</taxon>
        <taxon>Dorylaimia</taxon>
        <taxon>Mermithida</taxon>
        <taxon>Mermithoidea</taxon>
        <taxon>Mermithidae</taxon>
        <taxon>Romanomermis</taxon>
    </lineage>
</organism>
<dbReference type="AlphaFoldDB" id="A0A915J8Q1"/>
<sequence length="179" mass="20481">MFEQPKPQPVAFYWFRTCKQHRDKSTLEFLSRLRTLQVDCKYDNFNAANDLAYMLAQNCYSQDTQKQLFSSHAGMLDVYVNIMQAAESAESSSATIPGDLKDIHAIHDNSHPDSDRYLNHARDQLRNQSKPHSNNTEIAGLKGQFTMTIKYHGRQLKVTLLVLDMIKVTTLGTNTRDVL</sequence>
<evidence type="ECO:0000313" key="1">
    <source>
        <dbReference type="Proteomes" id="UP000887565"/>
    </source>
</evidence>
<name>A0A915J8Q1_ROMCU</name>
<protein>
    <submittedName>
        <fullName evidence="2">Uncharacterized protein</fullName>
    </submittedName>
</protein>
<proteinExistence type="predicted"/>
<keyword evidence="1" id="KW-1185">Reference proteome</keyword>